<dbReference type="AlphaFoldDB" id="A0ABD0V4E4"/>
<evidence type="ECO:0000313" key="2">
    <source>
        <dbReference type="EMBL" id="KAL0919801.1"/>
    </source>
</evidence>
<organism evidence="2 3">
    <name type="scientific">Dendrobium thyrsiflorum</name>
    <name type="common">Pinecone-like raceme dendrobium</name>
    <name type="synonym">Orchid</name>
    <dbReference type="NCBI Taxonomy" id="117978"/>
    <lineage>
        <taxon>Eukaryota</taxon>
        <taxon>Viridiplantae</taxon>
        <taxon>Streptophyta</taxon>
        <taxon>Embryophyta</taxon>
        <taxon>Tracheophyta</taxon>
        <taxon>Spermatophyta</taxon>
        <taxon>Magnoliopsida</taxon>
        <taxon>Liliopsida</taxon>
        <taxon>Asparagales</taxon>
        <taxon>Orchidaceae</taxon>
        <taxon>Epidendroideae</taxon>
        <taxon>Malaxideae</taxon>
        <taxon>Dendrobiinae</taxon>
        <taxon>Dendrobium</taxon>
    </lineage>
</organism>
<proteinExistence type="predicted"/>
<feature type="region of interest" description="Disordered" evidence="1">
    <location>
        <begin position="158"/>
        <end position="185"/>
    </location>
</feature>
<evidence type="ECO:0000313" key="3">
    <source>
        <dbReference type="Proteomes" id="UP001552299"/>
    </source>
</evidence>
<accession>A0ABD0V4E4</accession>
<protein>
    <submittedName>
        <fullName evidence="2">Uncharacterized protein</fullName>
    </submittedName>
</protein>
<feature type="region of interest" description="Disordered" evidence="1">
    <location>
        <begin position="219"/>
        <end position="240"/>
    </location>
</feature>
<dbReference type="Proteomes" id="UP001552299">
    <property type="component" value="Unassembled WGS sequence"/>
</dbReference>
<keyword evidence="3" id="KW-1185">Reference proteome</keyword>
<feature type="compositionally biased region" description="Basic and acidic residues" evidence="1">
    <location>
        <begin position="173"/>
        <end position="185"/>
    </location>
</feature>
<dbReference type="EMBL" id="JANQDX010000009">
    <property type="protein sequence ID" value="KAL0919801.1"/>
    <property type="molecule type" value="Genomic_DNA"/>
</dbReference>
<reference evidence="2 3" key="1">
    <citation type="journal article" date="2024" name="Plant Biotechnol. J.">
        <title>Dendrobium thyrsiflorum genome and its molecular insights into genes involved in important horticultural traits.</title>
        <authorList>
            <person name="Chen B."/>
            <person name="Wang J.Y."/>
            <person name="Zheng P.J."/>
            <person name="Li K.L."/>
            <person name="Liang Y.M."/>
            <person name="Chen X.F."/>
            <person name="Zhang C."/>
            <person name="Zhao X."/>
            <person name="He X."/>
            <person name="Zhang G.Q."/>
            <person name="Liu Z.J."/>
            <person name="Xu Q."/>
        </authorList>
    </citation>
    <scope>NUCLEOTIDE SEQUENCE [LARGE SCALE GENOMIC DNA]</scope>
    <source>
        <strain evidence="2">GZMU011</strain>
    </source>
</reference>
<feature type="compositionally biased region" description="Basic and acidic residues" evidence="1">
    <location>
        <begin position="229"/>
        <end position="240"/>
    </location>
</feature>
<comment type="caution">
    <text evidence="2">The sequence shown here is derived from an EMBL/GenBank/DDBJ whole genome shotgun (WGS) entry which is preliminary data.</text>
</comment>
<name>A0ABD0V4E4_DENTH</name>
<gene>
    <name evidence="2" type="ORF">M5K25_011920</name>
</gene>
<evidence type="ECO:0000256" key="1">
    <source>
        <dbReference type="SAM" id="MobiDB-lite"/>
    </source>
</evidence>
<sequence>MNPKLLEINSKGRMKGWDQLEELLGCCHMSTRFLGAGGGKDKGHHPSLGSLILKERKHLTYKEKRARKSYRKEALLPTGDPVWIFVEIRMVPQRVLSITKTSNPKERRHDDSHLSLRKRDWMISWEGSIASQRSDLETLWGRKHCFPQKARSGSLKFESRMVPQRAYSTTRESNPKERTHDDSHLSLKKRKLDDLMGRKHCFPEIGSGGLKFESRVVPQRAYSTTRGSNPKERTHDDSHLSLRKRNWKTFGGRKHCFP</sequence>